<dbReference type="EMBL" id="UOEP01000071">
    <property type="protein sequence ID" value="VAW17226.1"/>
    <property type="molecule type" value="Genomic_DNA"/>
</dbReference>
<comment type="catalytic activity">
    <reaction evidence="1">
        <text>ATP + protein L-histidine = ADP + protein N-phospho-L-histidine.</text>
        <dbReference type="EC" id="2.7.13.3"/>
    </reaction>
</comment>
<dbReference type="InterPro" id="IPR003594">
    <property type="entry name" value="HATPase_dom"/>
</dbReference>
<proteinExistence type="predicted"/>
<dbReference type="SMART" id="SM00065">
    <property type="entry name" value="GAF"/>
    <property type="match status" value="1"/>
</dbReference>
<dbReference type="InterPro" id="IPR005467">
    <property type="entry name" value="His_kinase_dom"/>
</dbReference>
<dbReference type="InterPro" id="IPR036097">
    <property type="entry name" value="HisK_dim/P_sf"/>
</dbReference>
<dbReference type="InterPro" id="IPR029016">
    <property type="entry name" value="GAF-like_dom_sf"/>
</dbReference>
<dbReference type="Gene3D" id="3.30.450.20">
    <property type="entry name" value="PAS domain"/>
    <property type="match status" value="2"/>
</dbReference>
<dbReference type="CDD" id="cd00130">
    <property type="entry name" value="PAS"/>
    <property type="match status" value="2"/>
</dbReference>
<evidence type="ECO:0000256" key="5">
    <source>
        <dbReference type="ARBA" id="ARBA00022777"/>
    </source>
</evidence>
<dbReference type="InterPro" id="IPR036890">
    <property type="entry name" value="HATPase_C_sf"/>
</dbReference>
<dbReference type="CDD" id="cd00082">
    <property type="entry name" value="HisKA"/>
    <property type="match status" value="1"/>
</dbReference>
<dbReference type="SMART" id="SM00387">
    <property type="entry name" value="HATPase_c"/>
    <property type="match status" value="1"/>
</dbReference>
<dbReference type="FunFam" id="3.30.565.10:FF:000010">
    <property type="entry name" value="Sensor histidine kinase RcsC"/>
    <property type="match status" value="1"/>
</dbReference>
<sequence length="924" mass="104843">MENKMDIKILLINDSPDDANLIIYELEKYGFSLEYEIVDTQAKLHKGMKKRWDAIISGYILPGFNGIEALRIVHAYNKNIPFILVSGTAGEEIAVEAMRAGAQDYIMKDRLSSLGPAVLREINHLRDREEKHRAIQSLAESEAGIKNLFISAPIGIGIINNRQFQYVNDRMCEIVGYSREELVGHNIRMLYESVQEIQRVGAKKYPEFLKKGIATVYTKYKRKDGKTIYVLVNSSPIDKNDISKGFTFTVHDISEHIKQEKLKTVLYNITNAINISESIKSLAKTIKEELGQIIDTSNFYIALFDKESNTLSLPYFEDEKDRFTDIPAGKTLTKYVIDEGVAKLLKYNDVEELIKKGVVERLATPSKCWMGVPLKKDGVIVGVLGVQNYHNENSYSEEDLRILEIVSEQIATSLKLKLAQDSLKESEQRFRVLANASDQAVFIVDRGYCIDANNKASEMLGYTYEEMLGAYAIDFIAPEFRGLVNKNMLSNYTKPYEVMGIRKDGSKFPILIHGRSLEYKGKKVRLTTVRDLTWEKENEKEILMAKERAEESDKLKTAFLANMSHEIRTPMNGIIGFSEMFLQPGLTDEIRREYAKIVIESSQQLLSIVNNILDISRIEAGQVKIETEIVDIPGLIKDLYSFFEPKANDKAITLVTQPDKTNEAGNVYVDKTKLIQILSNLLSNALKFTQTGQIKFGYNLEGDNIHFFVRDTGIGIPDELHDKIFERFRQVELELTRQYGGAGLGLSISKKLVELMGGRIWLESTEGVGSTFNFTVPYKPVAESPEENINKEGDVEAIIRNEETTILVAEDEELNLLFIKEILKKSNFKILYAMNGLEAIELFQQYPEVRLVLMDLKMPVINGFEAAKEIKKINSRVPIIAQTAFAMPEDREKALMSGFDEYISKPINKTGLLNLMESLLSKYN</sequence>
<dbReference type="CDD" id="cd16922">
    <property type="entry name" value="HATPase_EvgS-ArcB-TorS-like"/>
    <property type="match status" value="1"/>
</dbReference>
<evidence type="ECO:0000313" key="9">
    <source>
        <dbReference type="EMBL" id="VAW17226.1"/>
    </source>
</evidence>
<dbReference type="GO" id="GO:0000155">
    <property type="term" value="F:phosphorelay sensor kinase activity"/>
    <property type="evidence" value="ECO:0007669"/>
    <property type="project" value="InterPro"/>
</dbReference>
<dbReference type="InterPro" id="IPR001789">
    <property type="entry name" value="Sig_transdc_resp-reg_receiver"/>
</dbReference>
<dbReference type="NCBIfam" id="TIGR00229">
    <property type="entry name" value="sensory_box"/>
    <property type="match status" value="2"/>
</dbReference>
<keyword evidence="3" id="KW-0597">Phosphoprotein</keyword>
<evidence type="ECO:0000259" key="8">
    <source>
        <dbReference type="PROSITE" id="PS50112"/>
    </source>
</evidence>
<reference evidence="9" key="1">
    <citation type="submission" date="2018-06" db="EMBL/GenBank/DDBJ databases">
        <authorList>
            <person name="Zhirakovskaya E."/>
        </authorList>
    </citation>
    <scope>NUCLEOTIDE SEQUENCE</scope>
</reference>
<keyword evidence="4" id="KW-0808">Transferase</keyword>
<evidence type="ECO:0000259" key="6">
    <source>
        <dbReference type="PROSITE" id="PS50109"/>
    </source>
</evidence>
<feature type="domain" description="PAS" evidence="8">
    <location>
        <begin position="425"/>
        <end position="479"/>
    </location>
</feature>
<dbReference type="SUPFAM" id="SSF55781">
    <property type="entry name" value="GAF domain-like"/>
    <property type="match status" value="1"/>
</dbReference>
<dbReference type="SMART" id="SM00388">
    <property type="entry name" value="HisKA"/>
    <property type="match status" value="1"/>
</dbReference>
<dbReference type="PROSITE" id="PS50109">
    <property type="entry name" value="HIS_KIN"/>
    <property type="match status" value="1"/>
</dbReference>
<organism evidence="9">
    <name type="scientific">hydrothermal vent metagenome</name>
    <dbReference type="NCBI Taxonomy" id="652676"/>
    <lineage>
        <taxon>unclassified sequences</taxon>
        <taxon>metagenomes</taxon>
        <taxon>ecological metagenomes</taxon>
    </lineage>
</organism>
<dbReference type="InterPro" id="IPR011006">
    <property type="entry name" value="CheY-like_superfamily"/>
</dbReference>
<gene>
    <name evidence="9" type="ORF">MNBD_BACTEROID01-2477</name>
</gene>
<dbReference type="PRINTS" id="PR00344">
    <property type="entry name" value="BCTRLSENSOR"/>
</dbReference>
<dbReference type="InterPro" id="IPR035965">
    <property type="entry name" value="PAS-like_dom_sf"/>
</dbReference>
<dbReference type="Pfam" id="PF13185">
    <property type="entry name" value="GAF_2"/>
    <property type="match status" value="1"/>
</dbReference>
<dbReference type="InterPro" id="IPR003661">
    <property type="entry name" value="HisK_dim/P_dom"/>
</dbReference>
<dbReference type="GO" id="GO:0005886">
    <property type="term" value="C:plasma membrane"/>
    <property type="evidence" value="ECO:0007669"/>
    <property type="project" value="TreeGrafter"/>
</dbReference>
<dbReference type="Gene3D" id="1.10.287.130">
    <property type="match status" value="1"/>
</dbReference>
<dbReference type="Gene3D" id="3.40.50.2300">
    <property type="match status" value="2"/>
</dbReference>
<dbReference type="SUPFAM" id="SSF47384">
    <property type="entry name" value="Homodimeric domain of signal transducing histidine kinase"/>
    <property type="match status" value="1"/>
</dbReference>
<dbReference type="CDD" id="cd00156">
    <property type="entry name" value="REC"/>
    <property type="match status" value="1"/>
</dbReference>
<dbReference type="InterPro" id="IPR003018">
    <property type="entry name" value="GAF"/>
</dbReference>
<dbReference type="EC" id="2.7.13.3" evidence="2"/>
<dbReference type="PROSITE" id="PS50110">
    <property type="entry name" value="RESPONSE_REGULATORY"/>
    <property type="match status" value="2"/>
</dbReference>
<dbReference type="GO" id="GO:0009927">
    <property type="term" value="F:histidine phosphotransfer kinase activity"/>
    <property type="evidence" value="ECO:0007669"/>
    <property type="project" value="TreeGrafter"/>
</dbReference>
<dbReference type="Gene3D" id="3.30.450.40">
    <property type="match status" value="1"/>
</dbReference>
<feature type="domain" description="Histidine kinase" evidence="6">
    <location>
        <begin position="562"/>
        <end position="780"/>
    </location>
</feature>
<feature type="domain" description="PAS" evidence="8">
    <location>
        <begin position="166"/>
        <end position="196"/>
    </location>
</feature>
<dbReference type="PROSITE" id="PS50112">
    <property type="entry name" value="PAS"/>
    <property type="match status" value="2"/>
</dbReference>
<dbReference type="Pfam" id="PF00512">
    <property type="entry name" value="HisKA"/>
    <property type="match status" value="1"/>
</dbReference>
<dbReference type="InterPro" id="IPR004358">
    <property type="entry name" value="Sig_transdc_His_kin-like_C"/>
</dbReference>
<name>A0A3B0UCI1_9ZZZZ</name>
<dbReference type="SMART" id="SM00448">
    <property type="entry name" value="REC"/>
    <property type="match status" value="2"/>
</dbReference>
<dbReference type="AlphaFoldDB" id="A0A3B0UCI1"/>
<dbReference type="Pfam" id="PF13426">
    <property type="entry name" value="PAS_9"/>
    <property type="match status" value="2"/>
</dbReference>
<protein>
    <recommendedName>
        <fullName evidence="2">histidine kinase</fullName>
        <ecNumber evidence="2">2.7.13.3</ecNumber>
    </recommendedName>
</protein>
<dbReference type="InterPro" id="IPR001610">
    <property type="entry name" value="PAC"/>
</dbReference>
<feature type="domain" description="Response regulatory" evidence="7">
    <location>
        <begin position="8"/>
        <end position="123"/>
    </location>
</feature>
<evidence type="ECO:0000256" key="1">
    <source>
        <dbReference type="ARBA" id="ARBA00000085"/>
    </source>
</evidence>
<dbReference type="SMART" id="SM00086">
    <property type="entry name" value="PAC"/>
    <property type="match status" value="2"/>
</dbReference>
<dbReference type="Pfam" id="PF00072">
    <property type="entry name" value="Response_reg"/>
    <property type="match status" value="2"/>
</dbReference>
<dbReference type="SUPFAM" id="SSF52172">
    <property type="entry name" value="CheY-like"/>
    <property type="match status" value="2"/>
</dbReference>
<dbReference type="SMART" id="SM00091">
    <property type="entry name" value="PAS"/>
    <property type="match status" value="2"/>
</dbReference>
<dbReference type="InterPro" id="IPR000014">
    <property type="entry name" value="PAS"/>
</dbReference>
<accession>A0A3B0UCI1</accession>
<dbReference type="CDD" id="cd17546">
    <property type="entry name" value="REC_hyHK_CKI1_RcsC-like"/>
    <property type="match status" value="1"/>
</dbReference>
<evidence type="ECO:0000256" key="2">
    <source>
        <dbReference type="ARBA" id="ARBA00012438"/>
    </source>
</evidence>
<dbReference type="PANTHER" id="PTHR43047:SF72">
    <property type="entry name" value="OSMOSENSING HISTIDINE PROTEIN KINASE SLN1"/>
    <property type="match status" value="1"/>
</dbReference>
<dbReference type="Pfam" id="PF02518">
    <property type="entry name" value="HATPase_c"/>
    <property type="match status" value="1"/>
</dbReference>
<dbReference type="SUPFAM" id="SSF55785">
    <property type="entry name" value="PYP-like sensor domain (PAS domain)"/>
    <property type="match status" value="2"/>
</dbReference>
<dbReference type="Gene3D" id="3.30.565.10">
    <property type="entry name" value="Histidine kinase-like ATPase, C-terminal domain"/>
    <property type="match status" value="1"/>
</dbReference>
<evidence type="ECO:0000256" key="4">
    <source>
        <dbReference type="ARBA" id="ARBA00022679"/>
    </source>
</evidence>
<dbReference type="PANTHER" id="PTHR43047">
    <property type="entry name" value="TWO-COMPONENT HISTIDINE PROTEIN KINASE"/>
    <property type="match status" value="1"/>
</dbReference>
<evidence type="ECO:0000259" key="7">
    <source>
        <dbReference type="PROSITE" id="PS50110"/>
    </source>
</evidence>
<dbReference type="SUPFAM" id="SSF55874">
    <property type="entry name" value="ATPase domain of HSP90 chaperone/DNA topoisomerase II/histidine kinase"/>
    <property type="match status" value="1"/>
</dbReference>
<evidence type="ECO:0000256" key="3">
    <source>
        <dbReference type="ARBA" id="ARBA00022553"/>
    </source>
</evidence>
<feature type="domain" description="Response regulatory" evidence="7">
    <location>
        <begin position="805"/>
        <end position="920"/>
    </location>
</feature>
<keyword evidence="5" id="KW-0418">Kinase</keyword>